<dbReference type="RefSeq" id="WP_170292264.1">
    <property type="nucleotide sequence ID" value="NZ_VIWY01000002.1"/>
</dbReference>
<proteinExistence type="predicted"/>
<evidence type="ECO:0000313" key="3">
    <source>
        <dbReference type="Proteomes" id="UP000320239"/>
    </source>
</evidence>
<name>A0A561WLI5_ACTTI</name>
<organism evidence="2 3">
    <name type="scientific">Actinoplanes teichomyceticus</name>
    <dbReference type="NCBI Taxonomy" id="1867"/>
    <lineage>
        <taxon>Bacteria</taxon>
        <taxon>Bacillati</taxon>
        <taxon>Actinomycetota</taxon>
        <taxon>Actinomycetes</taxon>
        <taxon>Micromonosporales</taxon>
        <taxon>Micromonosporaceae</taxon>
        <taxon>Actinoplanes</taxon>
    </lineage>
</organism>
<feature type="region of interest" description="Disordered" evidence="1">
    <location>
        <begin position="61"/>
        <end position="93"/>
    </location>
</feature>
<dbReference type="AlphaFoldDB" id="A0A561WLI5"/>
<sequence>MRQTHARPTTSAGAGRSVPPVGARRHSHEVETMLALQRSAGNAGVSRLIDRQGGPVVQRTEMPGAWNPSWDADSVELDDLSPAEPAPAEPAQAAPGLDVAAVIRASLEAESEVAVDPAAVALPASRPGSVASLSGGVSEVAVDPAAVALPASRPGSVASLSGGVSEVAVDPAAVALPASRPGSVASLSGGVSEVAVDPAAVALPASRPGTPASVVESQQPGWLRRTFNGDEAKMTGAALAVAGPGAGLANNANPSFGLMAGATGGASLTAFGDAMSEVVKAARSPEGYKTMNWGKLVGGVLAFGGLVTAAPSIAEKVPHGRAAGMLLQGVGLLIKSYGEGYRLEKGSTALSGLPDGDIAKAAGNFVAAVAPILQGAVYLKEPELGRMLTSDALAAGTTGSRMLKAALYFTVGSGAGDFASEVVKGVKEGRVNPGKAFGGLLQSAGALTFANGAVFQNLRARNGGLYLQALGLAAKSAGEGIKLEDTSLNAWPSRRRRTAPATTGANAV</sequence>
<comment type="caution">
    <text evidence="2">The sequence shown here is derived from an EMBL/GenBank/DDBJ whole genome shotgun (WGS) entry which is preliminary data.</text>
</comment>
<feature type="compositionally biased region" description="Polar residues" evidence="1">
    <location>
        <begin position="1"/>
        <end position="12"/>
    </location>
</feature>
<gene>
    <name evidence="2" type="ORF">FHX34_1021284</name>
</gene>
<evidence type="ECO:0000313" key="2">
    <source>
        <dbReference type="EMBL" id="TWG24724.1"/>
    </source>
</evidence>
<dbReference type="Proteomes" id="UP000320239">
    <property type="component" value="Unassembled WGS sequence"/>
</dbReference>
<evidence type="ECO:0000256" key="1">
    <source>
        <dbReference type="SAM" id="MobiDB-lite"/>
    </source>
</evidence>
<feature type="region of interest" description="Disordered" evidence="1">
    <location>
        <begin position="1"/>
        <end position="28"/>
    </location>
</feature>
<reference evidence="2 3" key="1">
    <citation type="submission" date="2019-06" db="EMBL/GenBank/DDBJ databases">
        <title>Sequencing the genomes of 1000 actinobacteria strains.</title>
        <authorList>
            <person name="Klenk H.-P."/>
        </authorList>
    </citation>
    <scope>NUCLEOTIDE SEQUENCE [LARGE SCALE GENOMIC DNA]</scope>
    <source>
        <strain evidence="2 3">DSM 43866</strain>
    </source>
</reference>
<dbReference type="EMBL" id="VIWY01000002">
    <property type="protein sequence ID" value="TWG24724.1"/>
    <property type="molecule type" value="Genomic_DNA"/>
</dbReference>
<accession>A0A561WLI5</accession>
<keyword evidence="3" id="KW-1185">Reference proteome</keyword>
<protein>
    <submittedName>
        <fullName evidence="2">Uncharacterized protein</fullName>
    </submittedName>
</protein>